<evidence type="ECO:0000313" key="1">
    <source>
        <dbReference type="EMBL" id="RAL13927.1"/>
    </source>
</evidence>
<organism evidence="1 2">
    <name type="scientific">Aspergillus homomorphus (strain CBS 101889)</name>
    <dbReference type="NCBI Taxonomy" id="1450537"/>
    <lineage>
        <taxon>Eukaryota</taxon>
        <taxon>Fungi</taxon>
        <taxon>Dikarya</taxon>
        <taxon>Ascomycota</taxon>
        <taxon>Pezizomycotina</taxon>
        <taxon>Eurotiomycetes</taxon>
        <taxon>Eurotiomycetidae</taxon>
        <taxon>Eurotiales</taxon>
        <taxon>Aspergillaceae</taxon>
        <taxon>Aspergillus</taxon>
        <taxon>Aspergillus subgen. Circumdati</taxon>
    </lineage>
</organism>
<evidence type="ECO:0000313" key="2">
    <source>
        <dbReference type="Proteomes" id="UP000248961"/>
    </source>
</evidence>
<protein>
    <recommendedName>
        <fullName evidence="3">BTB domain-containing protein</fullName>
    </recommendedName>
</protein>
<keyword evidence="2" id="KW-1185">Reference proteome</keyword>
<reference evidence="1 2" key="1">
    <citation type="submission" date="2018-02" db="EMBL/GenBank/DDBJ databases">
        <title>The genomes of Aspergillus section Nigri reveals drivers in fungal speciation.</title>
        <authorList>
            <consortium name="DOE Joint Genome Institute"/>
            <person name="Vesth T.C."/>
            <person name="Nybo J."/>
            <person name="Theobald S."/>
            <person name="Brandl J."/>
            <person name="Frisvad J.C."/>
            <person name="Nielsen K.F."/>
            <person name="Lyhne E.K."/>
            <person name="Kogle M.E."/>
            <person name="Kuo A."/>
            <person name="Riley R."/>
            <person name="Clum A."/>
            <person name="Nolan M."/>
            <person name="Lipzen A."/>
            <person name="Salamov A."/>
            <person name="Henrissat B."/>
            <person name="Wiebenga A."/>
            <person name="De vries R.P."/>
            <person name="Grigoriev I.V."/>
            <person name="Mortensen U.H."/>
            <person name="Andersen M.R."/>
            <person name="Baker S.E."/>
        </authorList>
    </citation>
    <scope>NUCLEOTIDE SEQUENCE [LARGE SCALE GENOMIC DNA]</scope>
    <source>
        <strain evidence="1 2">CBS 101889</strain>
    </source>
</reference>
<dbReference type="GeneID" id="37203156"/>
<name>A0A395I1X1_ASPHC</name>
<dbReference type="AlphaFoldDB" id="A0A395I1X1"/>
<evidence type="ECO:0008006" key="3">
    <source>
        <dbReference type="Google" id="ProtNLM"/>
    </source>
</evidence>
<dbReference type="Proteomes" id="UP000248961">
    <property type="component" value="Unassembled WGS sequence"/>
</dbReference>
<accession>A0A395I1X1</accession>
<dbReference type="EMBL" id="KZ824277">
    <property type="protein sequence ID" value="RAL13927.1"/>
    <property type="molecule type" value="Genomic_DNA"/>
</dbReference>
<sequence>MFTAGPVYWNLEPLSHFPYDETPTAYLSDRNDVPIKSGRVKLTVGPNRAVFMVDTGHLRDHSTYFRNLSDPMPNQDFPADYSELFRNLIKWLYMGAARDFLPLYGELFMVKLCGLARRLGVDDLVEDIMNNLDTDI</sequence>
<gene>
    <name evidence="1" type="ORF">BO97DRAFT_449361</name>
</gene>
<dbReference type="VEuPathDB" id="FungiDB:BO97DRAFT_449361"/>
<dbReference type="RefSeq" id="XP_025553081.1">
    <property type="nucleotide sequence ID" value="XM_025698867.1"/>
</dbReference>
<proteinExistence type="predicted"/>